<reference evidence="2" key="2">
    <citation type="submission" date="2020-09" db="EMBL/GenBank/DDBJ databases">
        <authorList>
            <person name="Sun Q."/>
            <person name="Zhou Y."/>
        </authorList>
    </citation>
    <scope>NUCLEOTIDE SEQUENCE</scope>
    <source>
        <strain evidence="2">CGMCC 4.3508</strain>
    </source>
</reference>
<organism evidence="2 3">
    <name type="scientific">Nocardia jinanensis</name>
    <dbReference type="NCBI Taxonomy" id="382504"/>
    <lineage>
        <taxon>Bacteria</taxon>
        <taxon>Bacillati</taxon>
        <taxon>Actinomycetota</taxon>
        <taxon>Actinomycetes</taxon>
        <taxon>Mycobacteriales</taxon>
        <taxon>Nocardiaceae</taxon>
        <taxon>Nocardia</taxon>
    </lineage>
</organism>
<evidence type="ECO:0000313" key="3">
    <source>
        <dbReference type="Proteomes" id="UP000638263"/>
    </source>
</evidence>
<protein>
    <recommendedName>
        <fullName evidence="4">DUF4352 domain-containing protein</fullName>
    </recommendedName>
</protein>
<dbReference type="RefSeq" id="WP_062998552.1">
    <property type="nucleotide sequence ID" value="NZ_BMMH01000003.1"/>
</dbReference>
<keyword evidence="3" id="KW-1185">Reference proteome</keyword>
<name>A0A917RGW5_9NOCA</name>
<gene>
    <name evidence="2" type="ORF">GCM10011588_20550</name>
</gene>
<proteinExistence type="predicted"/>
<dbReference type="EMBL" id="BMMH01000003">
    <property type="protein sequence ID" value="GGL05961.1"/>
    <property type="molecule type" value="Genomic_DNA"/>
</dbReference>
<evidence type="ECO:0000313" key="2">
    <source>
        <dbReference type="EMBL" id="GGL05961.1"/>
    </source>
</evidence>
<feature type="region of interest" description="Disordered" evidence="1">
    <location>
        <begin position="34"/>
        <end position="67"/>
    </location>
</feature>
<accession>A0A917RGW5</accession>
<reference evidence="2" key="1">
    <citation type="journal article" date="2014" name="Int. J. Syst. Evol. Microbiol.">
        <title>Complete genome sequence of Corynebacterium casei LMG S-19264T (=DSM 44701T), isolated from a smear-ripened cheese.</title>
        <authorList>
            <consortium name="US DOE Joint Genome Institute (JGI-PGF)"/>
            <person name="Walter F."/>
            <person name="Albersmeier A."/>
            <person name="Kalinowski J."/>
            <person name="Ruckert C."/>
        </authorList>
    </citation>
    <scope>NUCLEOTIDE SEQUENCE</scope>
    <source>
        <strain evidence="2">CGMCC 4.3508</strain>
    </source>
</reference>
<sequence length="177" mass="18354">MRARQFAAAVAVVSAALLTGCGTDEEPPVQTTVLQPASTGAASETVPPATKTRGLHEPTETARGQSGLEASILSVEDVNSQFGPVTVVTIQIVNVTEEVWAGSNWTIPTLVYGDEGTPAKHVVSPTEGFGDGVVGAIPPGARQTVKHAYKVAKSELNPAVVTAGSVLWEGDFSTFKR</sequence>
<evidence type="ECO:0000256" key="1">
    <source>
        <dbReference type="SAM" id="MobiDB-lite"/>
    </source>
</evidence>
<dbReference type="Proteomes" id="UP000638263">
    <property type="component" value="Unassembled WGS sequence"/>
</dbReference>
<evidence type="ECO:0008006" key="4">
    <source>
        <dbReference type="Google" id="ProtNLM"/>
    </source>
</evidence>
<dbReference type="AlphaFoldDB" id="A0A917RGW5"/>
<dbReference type="PROSITE" id="PS51257">
    <property type="entry name" value="PROKAR_LIPOPROTEIN"/>
    <property type="match status" value="1"/>
</dbReference>
<comment type="caution">
    <text evidence="2">The sequence shown here is derived from an EMBL/GenBank/DDBJ whole genome shotgun (WGS) entry which is preliminary data.</text>
</comment>